<keyword evidence="1" id="KW-1133">Transmembrane helix</keyword>
<sequence length="332" mass="36195">MITDEAGRLTGHDAALSRLRTQKAKIQYALEHLPRESSVEDVRRWLSKQGQTVPTRPYATPIVNEWRARNGVTDTSGHIPLTPELIAQLDAAENPAPEAGPEAEPKAESTTEPAGAKGFYAVALMSIGVSVDTSWRFFEQRLGITDVVERVVLFSVMEAALVACGWAMRGGVRQNGRPGPARLVAWALTAFAAFAAFSLSGPVAGTARVLLGPVLGLVMLHLALGIEIRAARQRTTTWARVGREVRERLLSVFGLGDDGRDALARTRDKAALRAAKLAVAGRWTPRRKARLRKALHASHVAHDPAQRDRMLRELGVLQHADELARTTQPSPW</sequence>
<gene>
    <name evidence="2" type="ORF">SAMN04488000_1113</name>
</gene>
<feature type="transmembrane region" description="Helical" evidence="1">
    <location>
        <begin position="205"/>
        <end position="224"/>
    </location>
</feature>
<dbReference type="OrthoDB" id="4557746at2"/>
<reference evidence="3" key="1">
    <citation type="submission" date="2016-10" db="EMBL/GenBank/DDBJ databases">
        <authorList>
            <person name="Varghese N."/>
            <person name="Submissions S."/>
        </authorList>
    </citation>
    <scope>NUCLEOTIDE SEQUENCE [LARGE SCALE GENOMIC DNA]</scope>
    <source>
        <strain evidence="3">DSM 44437</strain>
    </source>
</reference>
<dbReference type="RefSeq" id="WP_089920339.1">
    <property type="nucleotide sequence ID" value="NZ_FOFV01000011.1"/>
</dbReference>
<feature type="transmembrane region" description="Helical" evidence="1">
    <location>
        <begin position="180"/>
        <end position="199"/>
    </location>
</feature>
<dbReference type="Proteomes" id="UP000199503">
    <property type="component" value="Unassembled WGS sequence"/>
</dbReference>
<accession>A0A1H9R8F8</accession>
<evidence type="ECO:0000313" key="3">
    <source>
        <dbReference type="Proteomes" id="UP000199503"/>
    </source>
</evidence>
<keyword evidence="1" id="KW-0472">Membrane</keyword>
<proteinExistence type="predicted"/>
<name>A0A1H9R8F8_9PSEU</name>
<evidence type="ECO:0000313" key="2">
    <source>
        <dbReference type="EMBL" id="SER69171.1"/>
    </source>
</evidence>
<organism evidence="2 3">
    <name type="scientific">Lentzea albida</name>
    <dbReference type="NCBI Taxonomy" id="65499"/>
    <lineage>
        <taxon>Bacteria</taxon>
        <taxon>Bacillati</taxon>
        <taxon>Actinomycetota</taxon>
        <taxon>Actinomycetes</taxon>
        <taxon>Pseudonocardiales</taxon>
        <taxon>Pseudonocardiaceae</taxon>
        <taxon>Lentzea</taxon>
    </lineage>
</organism>
<keyword evidence="1" id="KW-0812">Transmembrane</keyword>
<dbReference type="STRING" id="65499.SAMN04488000_1113"/>
<evidence type="ECO:0000256" key="1">
    <source>
        <dbReference type="SAM" id="Phobius"/>
    </source>
</evidence>
<keyword evidence="3" id="KW-1185">Reference proteome</keyword>
<evidence type="ECO:0008006" key="4">
    <source>
        <dbReference type="Google" id="ProtNLM"/>
    </source>
</evidence>
<protein>
    <recommendedName>
        <fullName evidence="4">DUF2637 domain-containing protein</fullName>
    </recommendedName>
</protein>
<dbReference type="EMBL" id="FOFV01000011">
    <property type="protein sequence ID" value="SER69171.1"/>
    <property type="molecule type" value="Genomic_DNA"/>
</dbReference>
<dbReference type="AlphaFoldDB" id="A0A1H9R8F8"/>